<reference evidence="1" key="1">
    <citation type="submission" date="2022-01" db="EMBL/GenBank/DDBJ databases">
        <authorList>
            <person name="King R."/>
        </authorList>
    </citation>
    <scope>NUCLEOTIDE SEQUENCE</scope>
</reference>
<dbReference type="PANTHER" id="PTHR45749">
    <property type="match status" value="1"/>
</dbReference>
<evidence type="ECO:0000313" key="1">
    <source>
        <dbReference type="EMBL" id="CAG9760745.1"/>
    </source>
</evidence>
<accession>A0A9N9MEE9</accession>
<proteinExistence type="predicted"/>
<dbReference type="Proteomes" id="UP001152799">
    <property type="component" value="Chromosome 1"/>
</dbReference>
<protein>
    <submittedName>
        <fullName evidence="1">Uncharacterized protein</fullName>
    </submittedName>
</protein>
<evidence type="ECO:0000313" key="2">
    <source>
        <dbReference type="Proteomes" id="UP001152799"/>
    </source>
</evidence>
<dbReference type="PANTHER" id="PTHR45749:SF21">
    <property type="entry name" value="DUF4371 DOMAIN-CONTAINING PROTEIN"/>
    <property type="match status" value="1"/>
</dbReference>
<sequence length="211" mass="23182">MLLEQQNIPLRGHRDDTHINLNIDDSENINSNDGNFKALLRFRVEAGDKQLEEHLKNAKLNATYISKTTCHSLIRCCGEEILKIILAHINAAISVFPCVTLTIDEDLVQVRENFVSVEPKISGKILGQTIILKLKSFGVGIGCDGCSVNISSVKGAAAEIQKVAKNAVLNSCFNHSLNLPISKCSKVKIIENTIGIIQELVSFFNASLKRN</sequence>
<keyword evidence="2" id="KW-1185">Reference proteome</keyword>
<dbReference type="EMBL" id="OU892277">
    <property type="protein sequence ID" value="CAG9760745.1"/>
    <property type="molecule type" value="Genomic_DNA"/>
</dbReference>
<organism evidence="1 2">
    <name type="scientific">Ceutorhynchus assimilis</name>
    <name type="common">cabbage seed weevil</name>
    <dbReference type="NCBI Taxonomy" id="467358"/>
    <lineage>
        <taxon>Eukaryota</taxon>
        <taxon>Metazoa</taxon>
        <taxon>Ecdysozoa</taxon>
        <taxon>Arthropoda</taxon>
        <taxon>Hexapoda</taxon>
        <taxon>Insecta</taxon>
        <taxon>Pterygota</taxon>
        <taxon>Neoptera</taxon>
        <taxon>Endopterygota</taxon>
        <taxon>Coleoptera</taxon>
        <taxon>Polyphaga</taxon>
        <taxon>Cucujiformia</taxon>
        <taxon>Curculionidae</taxon>
        <taxon>Ceutorhynchinae</taxon>
        <taxon>Ceutorhynchus</taxon>
    </lineage>
</organism>
<dbReference type="AlphaFoldDB" id="A0A9N9MEE9"/>
<gene>
    <name evidence="1" type="ORF">CEUTPL_LOCUS1466</name>
</gene>
<name>A0A9N9MEE9_9CUCU</name>
<dbReference type="OrthoDB" id="6771791at2759"/>